<evidence type="ECO:0000256" key="2">
    <source>
        <dbReference type="ARBA" id="ARBA00015897"/>
    </source>
</evidence>
<evidence type="ECO:0000256" key="6">
    <source>
        <dbReference type="ARBA" id="ARBA00022882"/>
    </source>
</evidence>
<evidence type="ECO:0000256" key="9">
    <source>
        <dbReference type="ARBA" id="ARBA00023065"/>
    </source>
</evidence>
<comment type="subcellular location">
    <subcellularLocation>
        <location evidence="1">Cell membrane</location>
        <topology evidence="1">Multi-pass membrane protein</topology>
    </subcellularLocation>
</comment>
<evidence type="ECO:0000256" key="13">
    <source>
        <dbReference type="SAM" id="Coils"/>
    </source>
</evidence>
<feature type="transmembrane region" description="Helical" evidence="14">
    <location>
        <begin position="122"/>
        <end position="145"/>
    </location>
</feature>
<dbReference type="PANTHER" id="PTHR46480">
    <property type="entry name" value="F20B24.22"/>
    <property type="match status" value="1"/>
</dbReference>
<keyword evidence="5 14" id="KW-0812">Transmembrane</keyword>
<keyword evidence="7 14" id="KW-1133">Transmembrane helix</keyword>
<feature type="transmembrane region" description="Helical" evidence="14">
    <location>
        <begin position="157"/>
        <end position="184"/>
    </location>
</feature>
<sequence>MQHQQPPPPSIETLESSIHHLVTQYQRRQRWQLLLNYLCCYHPQQQQQQQQQQQLYDQTKYSIWRTKLTSFLELPAIHLTTIVLLLLDLFLTVLDLSLSILSSSSNESHENKKKDVTHKVCHWGGVAILSLLTVKMIALVFGLGVQFFRRPGHVVDALVVVGALVLEVVAEGKGAGLVVVVSLWRVVRVVESAFELSNEAIEAQIESIEVQFEELREENRRLEKALHQKDAIILELEMELNEFKTC</sequence>
<name>A0AB40C280_DIOCR</name>
<dbReference type="GO" id="GO:0034702">
    <property type="term" value="C:monoatomic ion channel complex"/>
    <property type="evidence" value="ECO:0007669"/>
    <property type="project" value="UniProtKB-KW"/>
</dbReference>
<dbReference type="Proteomes" id="UP001515500">
    <property type="component" value="Chromosome 10"/>
</dbReference>
<dbReference type="RefSeq" id="XP_039133870.1">
    <property type="nucleotide sequence ID" value="XM_039277936.1"/>
</dbReference>
<feature type="coiled-coil region" evidence="13">
    <location>
        <begin position="198"/>
        <end position="239"/>
    </location>
</feature>
<dbReference type="PANTHER" id="PTHR46480:SF1">
    <property type="entry name" value="VOLTAGE-GATED HYDROGEN CHANNEL 1"/>
    <property type="match status" value="1"/>
</dbReference>
<dbReference type="GeneID" id="120270863"/>
<evidence type="ECO:0000256" key="7">
    <source>
        <dbReference type="ARBA" id="ARBA00022989"/>
    </source>
</evidence>
<dbReference type="InterPro" id="IPR005821">
    <property type="entry name" value="Ion_trans_dom"/>
</dbReference>
<evidence type="ECO:0000256" key="4">
    <source>
        <dbReference type="ARBA" id="ARBA00022475"/>
    </source>
</evidence>
<organism evidence="16 17">
    <name type="scientific">Dioscorea cayennensis subsp. rotundata</name>
    <name type="common">White Guinea yam</name>
    <name type="synonym">Dioscorea rotundata</name>
    <dbReference type="NCBI Taxonomy" id="55577"/>
    <lineage>
        <taxon>Eukaryota</taxon>
        <taxon>Viridiplantae</taxon>
        <taxon>Streptophyta</taxon>
        <taxon>Embryophyta</taxon>
        <taxon>Tracheophyta</taxon>
        <taxon>Spermatophyta</taxon>
        <taxon>Magnoliopsida</taxon>
        <taxon>Liliopsida</taxon>
        <taxon>Dioscoreales</taxon>
        <taxon>Dioscoreaceae</taxon>
        <taxon>Dioscorea</taxon>
    </lineage>
</organism>
<dbReference type="AlphaFoldDB" id="A0AB40C280"/>
<protein>
    <recommendedName>
        <fullName evidence="2">Voltage-gated hydrogen channel 1</fullName>
    </recommendedName>
    <alternativeName>
        <fullName evidence="12">Hydrogen voltage-gated channel 1</fullName>
    </alternativeName>
</protein>
<dbReference type="InterPro" id="IPR027359">
    <property type="entry name" value="Volt_channel_dom_sf"/>
</dbReference>
<keyword evidence="9" id="KW-0406">Ion transport</keyword>
<dbReference type="GO" id="GO:0030171">
    <property type="term" value="F:voltage-gated proton channel activity"/>
    <property type="evidence" value="ECO:0007669"/>
    <property type="project" value="InterPro"/>
</dbReference>
<gene>
    <name evidence="17" type="primary">LOC120270863</name>
</gene>
<feature type="domain" description="Ion transport" evidence="15">
    <location>
        <begin position="93"/>
        <end position="190"/>
    </location>
</feature>
<keyword evidence="11" id="KW-0407">Ion channel</keyword>
<dbReference type="InterPro" id="IPR031846">
    <property type="entry name" value="Hvcn1"/>
</dbReference>
<evidence type="ECO:0000256" key="8">
    <source>
        <dbReference type="ARBA" id="ARBA00023054"/>
    </source>
</evidence>
<keyword evidence="8 13" id="KW-0175">Coiled coil</keyword>
<evidence type="ECO:0000313" key="17">
    <source>
        <dbReference type="RefSeq" id="XP_039133870.1"/>
    </source>
</evidence>
<reference evidence="17" key="1">
    <citation type="submission" date="2025-08" db="UniProtKB">
        <authorList>
            <consortium name="RefSeq"/>
        </authorList>
    </citation>
    <scope>IDENTIFICATION</scope>
</reference>
<evidence type="ECO:0000256" key="1">
    <source>
        <dbReference type="ARBA" id="ARBA00004651"/>
    </source>
</evidence>
<evidence type="ECO:0000256" key="11">
    <source>
        <dbReference type="ARBA" id="ARBA00023303"/>
    </source>
</evidence>
<dbReference type="Gene3D" id="1.20.120.350">
    <property type="entry name" value="Voltage-gated potassium channels. Chain C"/>
    <property type="match status" value="1"/>
</dbReference>
<keyword evidence="3" id="KW-0813">Transport</keyword>
<evidence type="ECO:0000256" key="5">
    <source>
        <dbReference type="ARBA" id="ARBA00022692"/>
    </source>
</evidence>
<evidence type="ECO:0000259" key="15">
    <source>
        <dbReference type="Pfam" id="PF00520"/>
    </source>
</evidence>
<accession>A0AB40C280</accession>
<evidence type="ECO:0000256" key="12">
    <source>
        <dbReference type="ARBA" id="ARBA00031989"/>
    </source>
</evidence>
<keyword evidence="10 14" id="KW-0472">Membrane</keyword>
<feature type="transmembrane region" description="Helical" evidence="14">
    <location>
        <begin position="76"/>
        <end position="101"/>
    </location>
</feature>
<keyword evidence="4" id="KW-1003">Cell membrane</keyword>
<evidence type="ECO:0000256" key="3">
    <source>
        <dbReference type="ARBA" id="ARBA00022448"/>
    </source>
</evidence>
<keyword evidence="6" id="KW-0851">Voltage-gated channel</keyword>
<evidence type="ECO:0000256" key="10">
    <source>
        <dbReference type="ARBA" id="ARBA00023136"/>
    </source>
</evidence>
<evidence type="ECO:0000256" key="14">
    <source>
        <dbReference type="SAM" id="Phobius"/>
    </source>
</evidence>
<evidence type="ECO:0000313" key="16">
    <source>
        <dbReference type="Proteomes" id="UP001515500"/>
    </source>
</evidence>
<proteinExistence type="predicted"/>
<keyword evidence="16" id="KW-1185">Reference proteome</keyword>
<dbReference type="GO" id="GO:0005886">
    <property type="term" value="C:plasma membrane"/>
    <property type="evidence" value="ECO:0007669"/>
    <property type="project" value="UniProtKB-SubCell"/>
</dbReference>
<dbReference type="Pfam" id="PF00520">
    <property type="entry name" value="Ion_trans"/>
    <property type="match status" value="1"/>
</dbReference>